<evidence type="ECO:0000256" key="7">
    <source>
        <dbReference type="SAM" id="Phobius"/>
    </source>
</evidence>
<evidence type="ECO:0000256" key="6">
    <source>
        <dbReference type="ARBA" id="ARBA00023136"/>
    </source>
</evidence>
<feature type="transmembrane region" description="Helical" evidence="7">
    <location>
        <begin position="150"/>
        <end position="173"/>
    </location>
</feature>
<evidence type="ECO:0000259" key="8">
    <source>
        <dbReference type="Pfam" id="PF02163"/>
    </source>
</evidence>
<name>A0A3M3LGW6_PSECA</name>
<comment type="similarity">
    <text evidence="3">Belongs to the peptidase M50B family.</text>
</comment>
<gene>
    <name evidence="9" type="ORF">ALQ64_05770</name>
</gene>
<proteinExistence type="inferred from homology"/>
<accession>A0A3M3LGW6</accession>
<dbReference type="GO" id="GO:0016020">
    <property type="term" value="C:membrane"/>
    <property type="evidence" value="ECO:0007669"/>
    <property type="project" value="UniProtKB-SubCell"/>
</dbReference>
<dbReference type="AlphaFoldDB" id="A0A3M3LGW6"/>
<feature type="transmembrane region" description="Helical" evidence="7">
    <location>
        <begin position="254"/>
        <end position="278"/>
    </location>
</feature>
<dbReference type="EMBL" id="RBOW01000333">
    <property type="protein sequence ID" value="RMN34528.1"/>
    <property type="molecule type" value="Genomic_DNA"/>
</dbReference>
<keyword evidence="6 7" id="KW-0472">Membrane</keyword>
<feature type="transmembrane region" description="Helical" evidence="7">
    <location>
        <begin position="225"/>
        <end position="242"/>
    </location>
</feature>
<comment type="caution">
    <text evidence="9">The sequence shown here is derived from an EMBL/GenBank/DDBJ whole genome shotgun (WGS) entry which is preliminary data.</text>
</comment>
<dbReference type="InterPro" id="IPR008915">
    <property type="entry name" value="Peptidase_M50"/>
</dbReference>
<feature type="transmembrane region" description="Helical" evidence="7">
    <location>
        <begin position="193"/>
        <end position="213"/>
    </location>
</feature>
<evidence type="ECO:0000313" key="10">
    <source>
        <dbReference type="Proteomes" id="UP000281372"/>
    </source>
</evidence>
<evidence type="ECO:0000313" key="9">
    <source>
        <dbReference type="EMBL" id="RMN34528.1"/>
    </source>
</evidence>
<reference evidence="9 10" key="1">
    <citation type="submission" date="2018-08" db="EMBL/GenBank/DDBJ databases">
        <title>Recombination of ecologically and evolutionarily significant loci maintains genetic cohesion in the Pseudomonas syringae species complex.</title>
        <authorList>
            <person name="Dillon M."/>
            <person name="Thakur S."/>
            <person name="Almeida R.N.D."/>
            <person name="Weir B.S."/>
            <person name="Guttman D.S."/>
        </authorList>
    </citation>
    <scope>NUCLEOTIDE SEQUENCE [LARGE SCALE GENOMIC DNA]</scope>
    <source>
        <strain evidence="9 10">ICMP 2821</strain>
    </source>
</reference>
<evidence type="ECO:0000256" key="5">
    <source>
        <dbReference type="ARBA" id="ARBA00022989"/>
    </source>
</evidence>
<keyword evidence="4 7" id="KW-0812">Transmembrane</keyword>
<feature type="transmembrane region" description="Helical" evidence="7">
    <location>
        <begin position="351"/>
        <end position="375"/>
    </location>
</feature>
<comment type="subcellular location">
    <subcellularLocation>
        <location evidence="2">Membrane</location>
        <topology evidence="2">Multi-pass membrane protein</topology>
    </subcellularLocation>
</comment>
<organism evidence="9 10">
    <name type="scientific">Pseudomonas cannabina</name>
    <dbReference type="NCBI Taxonomy" id="86840"/>
    <lineage>
        <taxon>Bacteria</taxon>
        <taxon>Pseudomonadati</taxon>
        <taxon>Pseudomonadota</taxon>
        <taxon>Gammaproteobacteria</taxon>
        <taxon>Pseudomonadales</taxon>
        <taxon>Pseudomonadaceae</taxon>
        <taxon>Pseudomonas</taxon>
    </lineage>
</organism>
<dbReference type="CDD" id="cd05709">
    <property type="entry name" value="S2P-M50"/>
    <property type="match status" value="1"/>
</dbReference>
<feature type="non-terminal residue" evidence="9">
    <location>
        <position position="385"/>
    </location>
</feature>
<evidence type="ECO:0000256" key="1">
    <source>
        <dbReference type="ARBA" id="ARBA00001947"/>
    </source>
</evidence>
<dbReference type="GO" id="GO:0006508">
    <property type="term" value="P:proteolysis"/>
    <property type="evidence" value="ECO:0007669"/>
    <property type="project" value="InterPro"/>
</dbReference>
<evidence type="ECO:0000256" key="4">
    <source>
        <dbReference type="ARBA" id="ARBA00022692"/>
    </source>
</evidence>
<comment type="cofactor">
    <cofactor evidence="1">
        <name>Zn(2+)</name>
        <dbReference type="ChEBI" id="CHEBI:29105"/>
    </cofactor>
</comment>
<dbReference type="Pfam" id="PF02163">
    <property type="entry name" value="Peptidase_M50"/>
    <property type="match status" value="1"/>
</dbReference>
<protein>
    <submittedName>
        <fullName evidence="9">Peptidase M50</fullName>
    </submittedName>
</protein>
<evidence type="ECO:0000256" key="3">
    <source>
        <dbReference type="ARBA" id="ARBA00007931"/>
    </source>
</evidence>
<evidence type="ECO:0000256" key="2">
    <source>
        <dbReference type="ARBA" id="ARBA00004141"/>
    </source>
</evidence>
<feature type="transmembrane region" description="Helical" evidence="7">
    <location>
        <begin position="285"/>
        <end position="305"/>
    </location>
</feature>
<feature type="domain" description="Peptidase M50" evidence="8">
    <location>
        <begin position="199"/>
        <end position="291"/>
    </location>
</feature>
<dbReference type="Proteomes" id="UP000281372">
    <property type="component" value="Unassembled WGS sequence"/>
</dbReference>
<sequence length="385" mass="43676">MMTHASEVSEVMRQTSIASCLRNDIVVSERVEADGRLRYKLYDPSNDIGFELGKTEYALVRLFDGVSTHEEISRYAETRHRIKVSQTKLVQFESRLLSLNILSGADGDLEKLRDPATGITYGPLKKYLLINLVKMNPQPGLDYVYPSVRWICSVPFCLAMLAACLVSYVYLGMHFGAFQEDVLAVYVHSNQWLWWHFPVILSSIALHEFGHALACRHYNVQVSDFGIGIYLLLATGWVRPVQEQWSSLPRYQRIVTILAGPLVSLVYATAGIVIWAAYGEAQSDLLALSIVMIVASFISLIPTLLPMFNGDTYLAITELINEPRLRQRSFNYLKARLRGAPCETSVRLQRLYLSTVLITCLGWVLVWGFVLQTLFRVFHRGCRQN</sequence>
<keyword evidence="5 7" id="KW-1133">Transmembrane helix</keyword>